<protein>
    <submittedName>
        <fullName evidence="1">Aminopeptidase</fullName>
    </submittedName>
</protein>
<dbReference type="GO" id="GO:0004177">
    <property type="term" value="F:aminopeptidase activity"/>
    <property type="evidence" value="ECO:0007669"/>
    <property type="project" value="UniProtKB-KW"/>
</dbReference>
<name>A0ABV7ZG75_9DEIO</name>
<dbReference type="EMBL" id="JBHRZG010000024">
    <property type="protein sequence ID" value="MFC3835657.1"/>
    <property type="molecule type" value="Genomic_DNA"/>
</dbReference>
<keyword evidence="2" id="KW-1185">Reference proteome</keyword>
<dbReference type="InterPro" id="IPR015424">
    <property type="entry name" value="PyrdxlP-dep_Trfase"/>
</dbReference>
<accession>A0ABV7ZG75</accession>
<dbReference type="PANTHER" id="PTHR43799:SF1">
    <property type="entry name" value="ASPARTATE AMINOTRANSFERASE"/>
    <property type="match status" value="1"/>
</dbReference>
<dbReference type="PANTHER" id="PTHR43799">
    <property type="entry name" value="AMINOTRANSFERASE, PUTATIVE-RELATED"/>
    <property type="match status" value="1"/>
</dbReference>
<keyword evidence="1" id="KW-0645">Protease</keyword>
<dbReference type="RefSeq" id="WP_322474402.1">
    <property type="nucleotide sequence ID" value="NZ_JBHRZG010000024.1"/>
</dbReference>
<dbReference type="InterPro" id="IPR015421">
    <property type="entry name" value="PyrdxlP-dep_Trfase_major"/>
</dbReference>
<dbReference type="SUPFAM" id="SSF53383">
    <property type="entry name" value="PLP-dependent transferases"/>
    <property type="match status" value="1"/>
</dbReference>
<sequence>MTSDRQAALARAQAAYDEVRARGLKLNMQRGQPSDADFDLSNALLGALGDTDVSMDGIDLRNYPGGVAGLPSARRLFASYLDVKSENVIVWNNASLELQAFVLTFALLHGTRHSTGPWVHQRPKMIVTTPGYDRHFLLLQTVGFELLTVDMQADGPDVDAVERLAASDPSVKGILFVPTYSNPGGETISAAKAARLAGVKAAAPDFTIMADDAYRAHHLGTADDTVNFVALSRDAGHPDRAFVFASTSKITFAGAGLGFLATSEDNVKWVSTYLNAQSIGPNKVEQARHVKFLEAYPGGIEGLMRDHAALIAPKFSAVDEVLRAELGEDGTYATWTTPRGGYFSSLDTAHPVASRVVQLAEQAGVSLTPAGATYPGGNDPHNRNIRLAPTRPPLSEVHTAMQAVAACIRLATEEYLTARNAAPSA</sequence>
<dbReference type="Gene3D" id="3.90.1150.10">
    <property type="entry name" value="Aspartate Aminotransferase, domain 1"/>
    <property type="match status" value="1"/>
</dbReference>
<gene>
    <name evidence="1" type="ORF">ACFOSB_22560</name>
</gene>
<dbReference type="InterPro" id="IPR015422">
    <property type="entry name" value="PyrdxlP-dep_Trfase_small"/>
</dbReference>
<evidence type="ECO:0000313" key="2">
    <source>
        <dbReference type="Proteomes" id="UP001595803"/>
    </source>
</evidence>
<dbReference type="Pfam" id="PF12897">
    <property type="entry name" value="Asp_aminotransf"/>
    <property type="match status" value="1"/>
</dbReference>
<comment type="caution">
    <text evidence="1">The sequence shown here is derived from an EMBL/GenBank/DDBJ whole genome shotgun (WGS) entry which is preliminary data.</text>
</comment>
<organism evidence="1 2">
    <name type="scientific">Deinococcus rufus</name>
    <dbReference type="NCBI Taxonomy" id="2136097"/>
    <lineage>
        <taxon>Bacteria</taxon>
        <taxon>Thermotogati</taxon>
        <taxon>Deinococcota</taxon>
        <taxon>Deinococci</taxon>
        <taxon>Deinococcales</taxon>
        <taxon>Deinococcaceae</taxon>
        <taxon>Deinococcus</taxon>
    </lineage>
</organism>
<dbReference type="InterPro" id="IPR024551">
    <property type="entry name" value="AspAT_Ic"/>
</dbReference>
<keyword evidence="1" id="KW-0031">Aminopeptidase</keyword>
<dbReference type="Gene3D" id="3.40.640.10">
    <property type="entry name" value="Type I PLP-dependent aspartate aminotransferase-like (Major domain)"/>
    <property type="match status" value="1"/>
</dbReference>
<dbReference type="Proteomes" id="UP001595803">
    <property type="component" value="Unassembled WGS sequence"/>
</dbReference>
<reference evidence="2" key="1">
    <citation type="journal article" date="2019" name="Int. J. Syst. Evol. Microbiol.">
        <title>The Global Catalogue of Microorganisms (GCM) 10K type strain sequencing project: providing services to taxonomists for standard genome sequencing and annotation.</title>
        <authorList>
            <consortium name="The Broad Institute Genomics Platform"/>
            <consortium name="The Broad Institute Genome Sequencing Center for Infectious Disease"/>
            <person name="Wu L."/>
            <person name="Ma J."/>
        </authorList>
    </citation>
    <scope>NUCLEOTIDE SEQUENCE [LARGE SCALE GENOMIC DNA]</scope>
    <source>
        <strain evidence="2">CCTCC AB 2017081</strain>
    </source>
</reference>
<evidence type="ECO:0000313" key="1">
    <source>
        <dbReference type="EMBL" id="MFC3835657.1"/>
    </source>
</evidence>
<proteinExistence type="predicted"/>
<keyword evidence="1" id="KW-0378">Hydrolase</keyword>